<feature type="signal peptide" evidence="2">
    <location>
        <begin position="1"/>
        <end position="23"/>
    </location>
</feature>
<reference evidence="3 4" key="2">
    <citation type="submission" date="2019-09" db="EMBL/GenBank/DDBJ databases">
        <authorList>
            <person name="Jin C."/>
        </authorList>
    </citation>
    <scope>NUCLEOTIDE SEQUENCE [LARGE SCALE GENOMIC DNA]</scope>
    <source>
        <strain evidence="3 4">AN110305</strain>
    </source>
</reference>
<accession>A0A5B2W434</accession>
<dbReference type="AlphaFoldDB" id="A0A5B2W434"/>
<feature type="chain" id="PRO_5023088788" description="Lipoprotein" evidence="2">
    <location>
        <begin position="24"/>
        <end position="150"/>
    </location>
</feature>
<evidence type="ECO:0000256" key="1">
    <source>
        <dbReference type="SAM" id="MobiDB-lite"/>
    </source>
</evidence>
<evidence type="ECO:0008006" key="5">
    <source>
        <dbReference type="Google" id="ProtNLM"/>
    </source>
</evidence>
<dbReference type="EMBL" id="VUOB01000179">
    <property type="protein sequence ID" value="KAA2245894.1"/>
    <property type="molecule type" value="Genomic_DNA"/>
</dbReference>
<keyword evidence="4" id="KW-1185">Reference proteome</keyword>
<protein>
    <recommendedName>
        <fullName evidence="5">Lipoprotein</fullName>
    </recommendedName>
</protein>
<reference evidence="3 4" key="1">
    <citation type="submission" date="2019-09" db="EMBL/GenBank/DDBJ databases">
        <title>Goodfellowia gen. nov., a new genus of the Pseudonocardineae related to Actinoalloteichus, containing Goodfellowia coeruleoviolacea gen. nov., comb. nov. gen. nov., comb. nov.</title>
        <authorList>
            <person name="Labeda D."/>
        </authorList>
    </citation>
    <scope>NUCLEOTIDE SEQUENCE [LARGE SCALE GENOMIC DNA]</scope>
    <source>
        <strain evidence="3 4">AN110305</strain>
    </source>
</reference>
<gene>
    <name evidence="3" type="ORF">F0L68_41150</name>
</gene>
<sequence>MSIPKTATAVVLLVVAGVAVLSACDPVSYPTGNDGGATVVGIDYSRDPNHPTTGTHQAECSDHAGNGWLVTITAAQADRVSAGDPCPAGAHEPLPQQQHPEMWSALNTPLPYHGGDPNSPCGEWEAASQQDANQMRTAWDTCMTHSAGRR</sequence>
<feature type="region of interest" description="Disordered" evidence="1">
    <location>
        <begin position="112"/>
        <end position="132"/>
    </location>
</feature>
<keyword evidence="2" id="KW-0732">Signal</keyword>
<evidence type="ECO:0000256" key="2">
    <source>
        <dbReference type="SAM" id="SignalP"/>
    </source>
</evidence>
<comment type="caution">
    <text evidence="3">The sequence shown here is derived from an EMBL/GenBank/DDBJ whole genome shotgun (WGS) entry which is preliminary data.</text>
</comment>
<proteinExistence type="predicted"/>
<dbReference type="PROSITE" id="PS51257">
    <property type="entry name" value="PROKAR_LIPOPROTEIN"/>
    <property type="match status" value="1"/>
</dbReference>
<evidence type="ECO:0000313" key="4">
    <source>
        <dbReference type="Proteomes" id="UP000323454"/>
    </source>
</evidence>
<evidence type="ECO:0000313" key="3">
    <source>
        <dbReference type="EMBL" id="KAA2245894.1"/>
    </source>
</evidence>
<name>A0A5B2W434_9PSEU</name>
<dbReference type="Proteomes" id="UP000323454">
    <property type="component" value="Unassembled WGS sequence"/>
</dbReference>
<dbReference type="OrthoDB" id="3698717at2"/>
<organism evidence="3 4">
    <name type="scientific">Solihabitans fulvus</name>
    <dbReference type="NCBI Taxonomy" id="1892852"/>
    <lineage>
        <taxon>Bacteria</taxon>
        <taxon>Bacillati</taxon>
        <taxon>Actinomycetota</taxon>
        <taxon>Actinomycetes</taxon>
        <taxon>Pseudonocardiales</taxon>
        <taxon>Pseudonocardiaceae</taxon>
        <taxon>Solihabitans</taxon>
    </lineage>
</organism>
<dbReference type="RefSeq" id="WP_149855341.1">
    <property type="nucleotide sequence ID" value="NZ_VUOB01000179.1"/>
</dbReference>